<proteinExistence type="predicted"/>
<accession>A0A556PQV9</accession>
<dbReference type="InterPro" id="IPR006439">
    <property type="entry name" value="HAD-SF_hydro_IA"/>
</dbReference>
<dbReference type="SUPFAM" id="SSF56784">
    <property type="entry name" value="HAD-like"/>
    <property type="match status" value="1"/>
</dbReference>
<dbReference type="NCBIfam" id="NF009804">
    <property type="entry name" value="PRK13288.1"/>
    <property type="match status" value="1"/>
</dbReference>
<keyword evidence="1 3" id="KW-0378">Hydrolase</keyword>
<sequence length="213" mass="24097">MKIETILFDLDGTLIDTNDLIVGSFQHTIKQYADREYTEDEIQAFIGPPLRDSLMKIRPDQVDEMMDTYRAHNLENHDRLVQAFDGVYETLKKLHEKGIKMAIVTSKLRDTAIKGMVLTKIDQFFDVIIGLDDVDNAKPHPEALVEAMDQLKANPMTTLMVGDNSHDVEAAHNAGVLAAGVAWSAKGREFLQSFDPHYMLEHISDLEKLVEEE</sequence>
<dbReference type="GO" id="GO:0008967">
    <property type="term" value="F:phosphoglycolate phosphatase activity"/>
    <property type="evidence" value="ECO:0007669"/>
    <property type="project" value="TreeGrafter"/>
</dbReference>
<dbReference type="CDD" id="cd02616">
    <property type="entry name" value="HAD_PPase"/>
    <property type="match status" value="1"/>
</dbReference>
<dbReference type="InterPro" id="IPR041492">
    <property type="entry name" value="HAD_2"/>
</dbReference>
<evidence type="ECO:0000256" key="1">
    <source>
        <dbReference type="ARBA" id="ARBA00022801"/>
    </source>
</evidence>
<protein>
    <submittedName>
        <fullName evidence="3">Pyrophosphatase PpaX</fullName>
        <ecNumber evidence="3">3.6.1.1</ecNumber>
    </submittedName>
</protein>
<dbReference type="FunFam" id="3.40.50.1000:FF:000022">
    <property type="entry name" value="Phosphoglycolate phosphatase"/>
    <property type="match status" value="1"/>
</dbReference>
<dbReference type="RefSeq" id="WP_144087933.1">
    <property type="nucleotide sequence ID" value="NZ_VMHE01000003.1"/>
</dbReference>
<dbReference type="EMBL" id="VMHE01000003">
    <property type="protein sequence ID" value="TSJ66772.1"/>
    <property type="molecule type" value="Genomic_DNA"/>
</dbReference>
<evidence type="ECO:0000256" key="2">
    <source>
        <dbReference type="ARBA" id="ARBA00022842"/>
    </source>
</evidence>
<dbReference type="InterPro" id="IPR023214">
    <property type="entry name" value="HAD_sf"/>
</dbReference>
<dbReference type="SFLD" id="SFLDG01135">
    <property type="entry name" value="C1.5.6:_HAD__Beta-PGM__Phospha"/>
    <property type="match status" value="1"/>
</dbReference>
<dbReference type="Gene3D" id="3.40.50.1000">
    <property type="entry name" value="HAD superfamily/HAD-like"/>
    <property type="match status" value="1"/>
</dbReference>
<dbReference type="Proteomes" id="UP000316425">
    <property type="component" value="Unassembled WGS sequence"/>
</dbReference>
<keyword evidence="2" id="KW-0460">Magnesium</keyword>
<dbReference type="PANTHER" id="PTHR43434">
    <property type="entry name" value="PHOSPHOGLYCOLATE PHOSPHATASE"/>
    <property type="match status" value="1"/>
</dbReference>
<keyword evidence="4" id="KW-1185">Reference proteome</keyword>
<dbReference type="PANTHER" id="PTHR43434:SF26">
    <property type="entry name" value="PYROPHOSPHATASE PPAX"/>
    <property type="match status" value="1"/>
</dbReference>
<dbReference type="NCBIfam" id="TIGR01509">
    <property type="entry name" value="HAD-SF-IA-v3"/>
    <property type="match status" value="1"/>
</dbReference>
<dbReference type="NCBIfam" id="TIGR01549">
    <property type="entry name" value="HAD-SF-IA-v1"/>
    <property type="match status" value="1"/>
</dbReference>
<dbReference type="Pfam" id="PF13419">
    <property type="entry name" value="HAD_2"/>
    <property type="match status" value="1"/>
</dbReference>
<dbReference type="GO" id="GO:0004427">
    <property type="term" value="F:inorganic diphosphate phosphatase activity"/>
    <property type="evidence" value="ECO:0007669"/>
    <property type="project" value="UniProtKB-EC"/>
</dbReference>
<dbReference type="Gene3D" id="1.10.150.240">
    <property type="entry name" value="Putative phosphatase, domain 2"/>
    <property type="match status" value="1"/>
</dbReference>
<dbReference type="AlphaFoldDB" id="A0A556PQV9"/>
<dbReference type="InterPro" id="IPR036412">
    <property type="entry name" value="HAD-like_sf"/>
</dbReference>
<dbReference type="GO" id="GO:0005829">
    <property type="term" value="C:cytosol"/>
    <property type="evidence" value="ECO:0007669"/>
    <property type="project" value="TreeGrafter"/>
</dbReference>
<dbReference type="EC" id="3.6.1.1" evidence="3"/>
<dbReference type="SFLD" id="SFLDG01129">
    <property type="entry name" value="C1.5:_HAD__Beta-PGM__Phosphata"/>
    <property type="match status" value="1"/>
</dbReference>
<evidence type="ECO:0000313" key="4">
    <source>
        <dbReference type="Proteomes" id="UP000316425"/>
    </source>
</evidence>
<gene>
    <name evidence="3" type="primary">ppaX</name>
    <name evidence="3" type="ORF">FPQ13_03510</name>
</gene>
<dbReference type="SFLD" id="SFLDS00003">
    <property type="entry name" value="Haloacid_Dehalogenase"/>
    <property type="match status" value="1"/>
</dbReference>
<dbReference type="OrthoDB" id="9807630at2"/>
<dbReference type="PRINTS" id="PR00413">
    <property type="entry name" value="HADHALOGNASE"/>
</dbReference>
<name>A0A556PQV9_9BACI</name>
<dbReference type="InterPro" id="IPR050155">
    <property type="entry name" value="HAD-like_hydrolase_sf"/>
</dbReference>
<dbReference type="GO" id="GO:0006281">
    <property type="term" value="P:DNA repair"/>
    <property type="evidence" value="ECO:0007669"/>
    <property type="project" value="TreeGrafter"/>
</dbReference>
<evidence type="ECO:0000313" key="3">
    <source>
        <dbReference type="EMBL" id="TSJ66772.1"/>
    </source>
</evidence>
<organism evidence="3 4">
    <name type="scientific">Allobacillus salarius</name>
    <dbReference type="NCBI Taxonomy" id="1955272"/>
    <lineage>
        <taxon>Bacteria</taxon>
        <taxon>Bacillati</taxon>
        <taxon>Bacillota</taxon>
        <taxon>Bacilli</taxon>
        <taxon>Bacillales</taxon>
        <taxon>Bacillaceae</taxon>
        <taxon>Allobacillus</taxon>
    </lineage>
</organism>
<reference evidence="3 4" key="1">
    <citation type="submission" date="2019-07" db="EMBL/GenBank/DDBJ databases">
        <title>Allobacillus sp. nov. SKP isolated from shrimp paste of Euphausiacea.</title>
        <authorList>
            <person name="Kanchanasin P."/>
            <person name="Tanasupawat S."/>
            <person name="Shi W."/>
            <person name="Wu L."/>
            <person name="Ma J."/>
        </authorList>
    </citation>
    <scope>NUCLEOTIDE SEQUENCE [LARGE SCALE GENOMIC DNA]</scope>
    <source>
        <strain evidence="3 4">SKP4-8</strain>
    </source>
</reference>
<dbReference type="InterPro" id="IPR023198">
    <property type="entry name" value="PGP-like_dom2"/>
</dbReference>
<comment type="caution">
    <text evidence="3">The sequence shown here is derived from an EMBL/GenBank/DDBJ whole genome shotgun (WGS) entry which is preliminary data.</text>
</comment>